<keyword evidence="2" id="KW-0936">Ethylene signaling pathway</keyword>
<dbReference type="InterPro" id="IPR036955">
    <property type="entry name" value="AP2/ERF_dom_sf"/>
</dbReference>
<dbReference type="Pfam" id="PF00847">
    <property type="entry name" value="AP2"/>
    <property type="match status" value="1"/>
</dbReference>
<dbReference type="InterPro" id="IPR001471">
    <property type="entry name" value="AP2/ERF_dom"/>
</dbReference>
<keyword evidence="3" id="KW-0805">Transcription regulation</keyword>
<dbReference type="GO" id="GO:0003700">
    <property type="term" value="F:DNA-binding transcription factor activity"/>
    <property type="evidence" value="ECO:0007669"/>
    <property type="project" value="InterPro"/>
</dbReference>
<dbReference type="GO" id="GO:0009873">
    <property type="term" value="P:ethylene-activated signaling pathway"/>
    <property type="evidence" value="ECO:0007669"/>
    <property type="project" value="UniProtKB-KW"/>
</dbReference>
<organism evidence="11 12">
    <name type="scientific">Punica granatum</name>
    <name type="common">Pomegranate</name>
    <dbReference type="NCBI Taxonomy" id="22663"/>
    <lineage>
        <taxon>Eukaryota</taxon>
        <taxon>Viridiplantae</taxon>
        <taxon>Streptophyta</taxon>
        <taxon>Embryophyta</taxon>
        <taxon>Tracheophyta</taxon>
        <taxon>Spermatophyta</taxon>
        <taxon>Magnoliopsida</taxon>
        <taxon>eudicotyledons</taxon>
        <taxon>Gunneridae</taxon>
        <taxon>Pentapetalae</taxon>
        <taxon>rosids</taxon>
        <taxon>malvids</taxon>
        <taxon>Myrtales</taxon>
        <taxon>Lythraceae</taxon>
        <taxon>Punica</taxon>
    </lineage>
</organism>
<evidence type="ECO:0000256" key="9">
    <source>
        <dbReference type="SAM" id="MobiDB-lite"/>
    </source>
</evidence>
<dbReference type="AlphaFoldDB" id="A0A2I0J5T8"/>
<keyword evidence="5" id="KW-0010">Activator</keyword>
<keyword evidence="4" id="KW-0238">DNA-binding</keyword>
<comment type="subcellular location">
    <subcellularLocation>
        <location evidence="1">Nucleus</location>
    </subcellularLocation>
</comment>
<evidence type="ECO:0000259" key="10">
    <source>
        <dbReference type="PROSITE" id="PS51032"/>
    </source>
</evidence>
<evidence type="ECO:0000256" key="7">
    <source>
        <dbReference type="ARBA" id="ARBA00023242"/>
    </source>
</evidence>
<keyword evidence="12" id="KW-1185">Reference proteome</keyword>
<dbReference type="InterPro" id="IPR016177">
    <property type="entry name" value="DNA-bd_dom_sf"/>
</dbReference>
<name>A0A2I0J5T8_PUNGR</name>
<gene>
    <name evidence="11" type="ORF">CRG98_028025</name>
</gene>
<sequence>METSNSVLPPVKFTEHWSHTRLVSSEPLRNPGSCPDLKPRTVRISFTDADATDSSSDEECGSGSLFPRRRVKKFVHEITVDSCAKRSDVVSPSRSKRKSKSGLSAGRRDLKSPPGRKFRGVRQRPWGKWAAEIRDPMRRVRLWLGTYDTAEEAAIVYDNAAIQLRGPDALTNFSSPPTPVKPLPEKKAPAEAASTSSGYNSGDESQAARSPTSVLRCQLSPPGSNEEAESQSAAPSFHSGENLVPEEASCSVSENFSEFSDYSPFDSLLAGDMFDFQSSVPGLFDDDPGFGESVLKQEYYADLFVNPGEDLGFGSGFGKMDKRNMRDKNLARRCPGEMRPNGKGKGGRGSHGDMVRTVGWVSATGVHKSLFLVFFSS</sequence>
<dbReference type="PANTHER" id="PTHR31194:SF140">
    <property type="entry name" value="ETHYLENE-RESPONSIVE TRANSCRIPTION FACTOR CRF2"/>
    <property type="match status" value="1"/>
</dbReference>
<feature type="domain" description="AP2/ERF" evidence="10">
    <location>
        <begin position="117"/>
        <end position="174"/>
    </location>
</feature>
<evidence type="ECO:0000256" key="1">
    <source>
        <dbReference type="ARBA" id="ARBA00004123"/>
    </source>
</evidence>
<evidence type="ECO:0000256" key="3">
    <source>
        <dbReference type="ARBA" id="ARBA00023015"/>
    </source>
</evidence>
<feature type="compositionally biased region" description="Polar residues" evidence="9">
    <location>
        <begin position="194"/>
        <end position="215"/>
    </location>
</feature>
<keyword evidence="7" id="KW-0539">Nucleus</keyword>
<evidence type="ECO:0000256" key="2">
    <source>
        <dbReference type="ARBA" id="ARBA00022745"/>
    </source>
</evidence>
<evidence type="ECO:0000256" key="4">
    <source>
        <dbReference type="ARBA" id="ARBA00023125"/>
    </source>
</evidence>
<comment type="similarity">
    <text evidence="8">Belongs to the AP2/ERF transcription factor family. ERF subfamily.</text>
</comment>
<accession>A0A2I0J5T8</accession>
<proteinExistence type="inferred from homology"/>
<comment type="caution">
    <text evidence="11">The sequence shown here is derived from an EMBL/GenBank/DDBJ whole genome shotgun (WGS) entry which is preliminary data.</text>
</comment>
<evidence type="ECO:0000313" key="12">
    <source>
        <dbReference type="Proteomes" id="UP000233551"/>
    </source>
</evidence>
<dbReference type="FunFam" id="3.30.730.10:FF:000001">
    <property type="entry name" value="Ethylene-responsive transcription factor 2"/>
    <property type="match status" value="1"/>
</dbReference>
<dbReference type="SUPFAM" id="SSF54171">
    <property type="entry name" value="DNA-binding domain"/>
    <property type="match status" value="1"/>
</dbReference>
<keyword evidence="6" id="KW-0804">Transcription</keyword>
<dbReference type="GO" id="GO:0003677">
    <property type="term" value="F:DNA binding"/>
    <property type="evidence" value="ECO:0007669"/>
    <property type="project" value="UniProtKB-KW"/>
</dbReference>
<feature type="region of interest" description="Disordered" evidence="9">
    <location>
        <begin position="332"/>
        <end position="351"/>
    </location>
</feature>
<dbReference type="Proteomes" id="UP000233551">
    <property type="component" value="Unassembled WGS sequence"/>
</dbReference>
<dbReference type="Gene3D" id="3.30.730.10">
    <property type="entry name" value="AP2/ERF domain"/>
    <property type="match status" value="1"/>
</dbReference>
<feature type="region of interest" description="Disordered" evidence="9">
    <location>
        <begin position="86"/>
        <end position="123"/>
    </location>
</feature>
<dbReference type="CDD" id="cd00018">
    <property type="entry name" value="AP2"/>
    <property type="match status" value="1"/>
</dbReference>
<dbReference type="EMBL" id="PGOL01002003">
    <property type="protein sequence ID" value="PKI51601.1"/>
    <property type="molecule type" value="Genomic_DNA"/>
</dbReference>
<feature type="region of interest" description="Disordered" evidence="9">
    <location>
        <begin position="170"/>
        <end position="242"/>
    </location>
</feature>
<protein>
    <recommendedName>
        <fullName evidence="10">AP2/ERF domain-containing protein</fullName>
    </recommendedName>
</protein>
<dbReference type="GO" id="GO:0005634">
    <property type="term" value="C:nucleus"/>
    <property type="evidence" value="ECO:0007669"/>
    <property type="project" value="UniProtKB-SubCell"/>
</dbReference>
<reference evidence="11 12" key="1">
    <citation type="submission" date="2017-11" db="EMBL/GenBank/DDBJ databases">
        <title>De-novo sequencing of pomegranate (Punica granatum L.) genome.</title>
        <authorList>
            <person name="Akparov Z."/>
            <person name="Amiraslanov A."/>
            <person name="Hajiyeva S."/>
            <person name="Abbasov M."/>
            <person name="Kaur K."/>
            <person name="Hamwieh A."/>
            <person name="Solovyev V."/>
            <person name="Salamov A."/>
            <person name="Braich B."/>
            <person name="Kosarev P."/>
            <person name="Mahmoud A."/>
            <person name="Hajiyev E."/>
            <person name="Babayeva S."/>
            <person name="Izzatullayeva V."/>
            <person name="Mammadov A."/>
            <person name="Mammadov A."/>
            <person name="Sharifova S."/>
            <person name="Ojaghi J."/>
            <person name="Eynullazada K."/>
            <person name="Bayramov B."/>
            <person name="Abdulazimova A."/>
            <person name="Shahmuradov I."/>
        </authorList>
    </citation>
    <scope>NUCLEOTIDE SEQUENCE [LARGE SCALE GENOMIC DNA]</scope>
    <source>
        <strain evidence="12">cv. AG2017</strain>
        <tissue evidence="11">Leaf</tissue>
    </source>
</reference>
<evidence type="ECO:0000256" key="5">
    <source>
        <dbReference type="ARBA" id="ARBA00023159"/>
    </source>
</evidence>
<dbReference type="PRINTS" id="PR00367">
    <property type="entry name" value="ETHRSPELEMNT"/>
</dbReference>
<evidence type="ECO:0000313" key="11">
    <source>
        <dbReference type="EMBL" id="PKI51601.1"/>
    </source>
</evidence>
<dbReference type="SMART" id="SM00380">
    <property type="entry name" value="AP2"/>
    <property type="match status" value="1"/>
</dbReference>
<dbReference type="InterPro" id="IPR050913">
    <property type="entry name" value="AP2/ERF_ERF"/>
</dbReference>
<dbReference type="STRING" id="22663.A0A2I0J5T8"/>
<evidence type="ECO:0000256" key="6">
    <source>
        <dbReference type="ARBA" id="ARBA00023163"/>
    </source>
</evidence>
<dbReference type="PANTHER" id="PTHR31194">
    <property type="entry name" value="SHN SHINE , DNA BINDING / TRANSCRIPTION FACTOR"/>
    <property type="match status" value="1"/>
</dbReference>
<evidence type="ECO:0000256" key="8">
    <source>
        <dbReference type="ARBA" id="ARBA00024343"/>
    </source>
</evidence>
<dbReference type="PROSITE" id="PS51032">
    <property type="entry name" value="AP2_ERF"/>
    <property type="match status" value="1"/>
</dbReference>